<protein>
    <submittedName>
        <fullName evidence="2">Uncharacterized protein</fullName>
    </submittedName>
</protein>
<comment type="caution">
    <text evidence="2">The sequence shown here is derived from an EMBL/GenBank/DDBJ whole genome shotgun (WGS) entry which is preliminary data.</text>
</comment>
<feature type="region of interest" description="Disordered" evidence="1">
    <location>
        <begin position="47"/>
        <end position="70"/>
    </location>
</feature>
<evidence type="ECO:0000256" key="1">
    <source>
        <dbReference type="SAM" id="MobiDB-lite"/>
    </source>
</evidence>
<reference evidence="2" key="1">
    <citation type="submission" date="2019-05" db="EMBL/GenBank/DDBJ databases">
        <title>Another draft genome of Portunus trituberculatus and its Hox gene families provides insights of decapod evolution.</title>
        <authorList>
            <person name="Jeong J.-H."/>
            <person name="Song I."/>
            <person name="Kim S."/>
            <person name="Choi T."/>
            <person name="Kim D."/>
            <person name="Ryu S."/>
            <person name="Kim W."/>
        </authorList>
    </citation>
    <scope>NUCLEOTIDE SEQUENCE [LARGE SCALE GENOMIC DNA]</scope>
    <source>
        <tissue evidence="2">Muscle</tissue>
    </source>
</reference>
<evidence type="ECO:0000313" key="3">
    <source>
        <dbReference type="Proteomes" id="UP000324222"/>
    </source>
</evidence>
<accession>A0A5B7CKD2</accession>
<evidence type="ECO:0000313" key="2">
    <source>
        <dbReference type="EMBL" id="MPC09184.1"/>
    </source>
</evidence>
<proteinExistence type="predicted"/>
<organism evidence="2 3">
    <name type="scientific">Portunus trituberculatus</name>
    <name type="common">Swimming crab</name>
    <name type="synonym">Neptunus trituberculatus</name>
    <dbReference type="NCBI Taxonomy" id="210409"/>
    <lineage>
        <taxon>Eukaryota</taxon>
        <taxon>Metazoa</taxon>
        <taxon>Ecdysozoa</taxon>
        <taxon>Arthropoda</taxon>
        <taxon>Crustacea</taxon>
        <taxon>Multicrustacea</taxon>
        <taxon>Malacostraca</taxon>
        <taxon>Eumalacostraca</taxon>
        <taxon>Eucarida</taxon>
        <taxon>Decapoda</taxon>
        <taxon>Pleocyemata</taxon>
        <taxon>Brachyura</taxon>
        <taxon>Eubrachyura</taxon>
        <taxon>Portunoidea</taxon>
        <taxon>Portunidae</taxon>
        <taxon>Portuninae</taxon>
        <taxon>Portunus</taxon>
    </lineage>
</organism>
<dbReference type="AlphaFoldDB" id="A0A5B7CKD2"/>
<name>A0A5B7CKD2_PORTR</name>
<sequence>MLVDVPQQQLILHQSLHRLDQQVWQLQLVAQLLPDLLQNIRISASSDSCEVKGTGDEASSPEHPSPELRHSFRSSLVSECCSYSEDGTTVTEHLTEPDWARRSAITQPPIHTQIRLVATYCLSTSSRDI</sequence>
<dbReference type="Proteomes" id="UP000324222">
    <property type="component" value="Unassembled WGS sequence"/>
</dbReference>
<gene>
    <name evidence="2" type="ORF">E2C01_001786</name>
</gene>
<dbReference type="EMBL" id="VSRR010000058">
    <property type="protein sequence ID" value="MPC09184.1"/>
    <property type="molecule type" value="Genomic_DNA"/>
</dbReference>
<keyword evidence="3" id="KW-1185">Reference proteome</keyword>